<accession>A0A7R9EQE0</accession>
<gene>
    <name evidence="1" type="ORF">TBIB3V08_LOCUS1937</name>
</gene>
<organism evidence="1">
    <name type="scientific">Timema bartmani</name>
    <dbReference type="NCBI Taxonomy" id="61472"/>
    <lineage>
        <taxon>Eukaryota</taxon>
        <taxon>Metazoa</taxon>
        <taxon>Ecdysozoa</taxon>
        <taxon>Arthropoda</taxon>
        <taxon>Hexapoda</taxon>
        <taxon>Insecta</taxon>
        <taxon>Pterygota</taxon>
        <taxon>Neoptera</taxon>
        <taxon>Polyneoptera</taxon>
        <taxon>Phasmatodea</taxon>
        <taxon>Timematodea</taxon>
        <taxon>Timematoidea</taxon>
        <taxon>Timematidae</taxon>
        <taxon>Timema</taxon>
    </lineage>
</organism>
<dbReference type="EMBL" id="OD564665">
    <property type="protein sequence ID" value="CAD7439370.1"/>
    <property type="molecule type" value="Genomic_DNA"/>
</dbReference>
<protein>
    <submittedName>
        <fullName evidence="1">Uncharacterized protein</fullName>
    </submittedName>
</protein>
<dbReference type="AlphaFoldDB" id="A0A7R9EQE0"/>
<proteinExistence type="predicted"/>
<sequence>MTELSDTLSRKRASLIAYTCGQPVIDKYVASYYLFRTDVDREIDAQILREKPTPVHPTEIRTSISPSSEVELNTTSTLANYATEAAAFVRKYDVNEDQCTSLLLSYTNAHSHSYPMLIGDHFDEDMKNQMALFLAQKYMVDFNSSHCTPLSPSLFRLPWDLASDPDYVKV</sequence>
<evidence type="ECO:0000313" key="1">
    <source>
        <dbReference type="EMBL" id="CAD7439370.1"/>
    </source>
</evidence>
<name>A0A7R9EQE0_9NEOP</name>
<reference evidence="1" key="1">
    <citation type="submission" date="2020-11" db="EMBL/GenBank/DDBJ databases">
        <authorList>
            <person name="Tran Van P."/>
        </authorList>
    </citation>
    <scope>NUCLEOTIDE SEQUENCE</scope>
</reference>